<feature type="region of interest" description="Disordered" evidence="1">
    <location>
        <begin position="20"/>
        <end position="54"/>
    </location>
</feature>
<name>A0A4Q9Q048_9APHY</name>
<dbReference type="EMBL" id="ML145104">
    <property type="protein sequence ID" value="TBU60507.1"/>
    <property type="molecule type" value="Genomic_DNA"/>
</dbReference>
<evidence type="ECO:0000313" key="3">
    <source>
        <dbReference type="Proteomes" id="UP000292082"/>
    </source>
</evidence>
<protein>
    <submittedName>
        <fullName evidence="2">Uncharacterized protein</fullName>
    </submittedName>
</protein>
<proteinExistence type="predicted"/>
<gene>
    <name evidence="2" type="ORF">BD310DRAFT_922621</name>
</gene>
<sequence>MSVASGTACWLPYNESASSMVPEARDRYSNDERWGQMAPTVRRPYTYDQNDEVQRDRGALQNPHTLCGYPPSQDWSLGTRPYQSPQPTHHLMATSGPSLEVGNPSARSRPLCATAANTSSYSSSSLYGALNESSAIAPAVGVISNKGPLGPRTHLPRQRGPALPLFPHDNHLLSQARLEPNPNPYQ</sequence>
<dbReference type="Proteomes" id="UP000292082">
    <property type="component" value="Unassembled WGS sequence"/>
</dbReference>
<organism evidence="2 3">
    <name type="scientific">Dichomitus squalens</name>
    <dbReference type="NCBI Taxonomy" id="114155"/>
    <lineage>
        <taxon>Eukaryota</taxon>
        <taxon>Fungi</taxon>
        <taxon>Dikarya</taxon>
        <taxon>Basidiomycota</taxon>
        <taxon>Agaricomycotina</taxon>
        <taxon>Agaricomycetes</taxon>
        <taxon>Polyporales</taxon>
        <taxon>Polyporaceae</taxon>
        <taxon>Dichomitus</taxon>
    </lineage>
</organism>
<evidence type="ECO:0000313" key="2">
    <source>
        <dbReference type="EMBL" id="TBU60507.1"/>
    </source>
</evidence>
<feature type="compositionally biased region" description="Basic and acidic residues" evidence="1">
    <location>
        <begin position="23"/>
        <end position="34"/>
    </location>
</feature>
<feature type="region of interest" description="Disordered" evidence="1">
    <location>
        <begin position="82"/>
        <end position="106"/>
    </location>
</feature>
<evidence type="ECO:0000256" key="1">
    <source>
        <dbReference type="SAM" id="MobiDB-lite"/>
    </source>
</evidence>
<keyword evidence="3" id="KW-1185">Reference proteome</keyword>
<reference evidence="2 3" key="1">
    <citation type="submission" date="2019-01" db="EMBL/GenBank/DDBJ databases">
        <title>Draft genome sequences of three monokaryotic isolates of the white-rot basidiomycete fungus Dichomitus squalens.</title>
        <authorList>
            <consortium name="DOE Joint Genome Institute"/>
            <person name="Lopez S.C."/>
            <person name="Andreopoulos B."/>
            <person name="Pangilinan J."/>
            <person name="Lipzen A."/>
            <person name="Riley R."/>
            <person name="Ahrendt S."/>
            <person name="Ng V."/>
            <person name="Barry K."/>
            <person name="Daum C."/>
            <person name="Grigoriev I.V."/>
            <person name="Hilden K.S."/>
            <person name="Makela M.R."/>
            <person name="de Vries R.P."/>
        </authorList>
    </citation>
    <scope>NUCLEOTIDE SEQUENCE [LARGE SCALE GENOMIC DNA]</scope>
    <source>
        <strain evidence="2 3">CBS 464.89</strain>
    </source>
</reference>
<dbReference type="AlphaFoldDB" id="A0A4Q9Q048"/>
<accession>A0A4Q9Q048</accession>